<proteinExistence type="predicted"/>
<evidence type="ECO:0000256" key="1">
    <source>
        <dbReference type="SAM" id="Phobius"/>
    </source>
</evidence>
<evidence type="ECO:0000313" key="3">
    <source>
        <dbReference type="Proteomes" id="UP000318148"/>
    </source>
</evidence>
<name>A0A520LNP5_9GAMM</name>
<evidence type="ECO:0000313" key="2">
    <source>
        <dbReference type="EMBL" id="RZO07464.1"/>
    </source>
</evidence>
<comment type="caution">
    <text evidence="2">The sequence shown here is derived from an EMBL/GenBank/DDBJ whole genome shotgun (WGS) entry which is preliminary data.</text>
</comment>
<dbReference type="AlphaFoldDB" id="A0A520LNP5"/>
<dbReference type="Proteomes" id="UP000318148">
    <property type="component" value="Unassembled WGS sequence"/>
</dbReference>
<sequence>MKFNRLLILLIAITTDSFSDFSAKIDRSVIDVNETLKLELVLDKQVFSGQPDIKNLSENFEVLSNNRQQSFSSINGQTQSSTTWSLTLKPKKAGNLKIPSISFRNESTKEIQVKVNNISNSKVFNPSNQTIYTETQVENKTVFVDQEIIFTVRLLTAVNLQDYSITALQIPDAEVFRLSDTSYQKVINGRNYIVLEIKYAIFPNKSGELTIPQLRFSAFEIDPRNQYSLFNNRGNQVIRETQSSTIDVLEIPLSSTSNYWLPSKDVSISQRWSENLNEASVGEPITRTIIIKSKGTTASQIPPIDLENSENLRIYPDQPQIDQQVSEEGLISERTEVYAIVPKTSGIVTIPEISLTWWNTEANQEEKAKIPGSSFNVKAEYNNTLDTNINENGTEIPTEIVDKLDSKSSSSPEALLSTTNFLLLTNFVLLSIIIFLLIKFSQDKQAKRLMSKQDKIESEADSVTNVLSSIKQAARKNNLMDMRELILRWGSITFPYLNPLTLQRLAISMDDQELATKFESLDNYLFGSTKTKELVLDLNIIADKLSIYTKSVTKKNEKKSKTNPLRNLYPN</sequence>
<gene>
    <name evidence="2" type="ORF">EVB02_01635</name>
</gene>
<dbReference type="InterPro" id="IPR025738">
    <property type="entry name" value="BatD"/>
</dbReference>
<keyword evidence="1" id="KW-1133">Transmembrane helix</keyword>
<dbReference type="Pfam" id="PF13584">
    <property type="entry name" value="BatD"/>
    <property type="match status" value="3"/>
</dbReference>
<organism evidence="2 3">
    <name type="scientific">SAR92 clade bacterium</name>
    <dbReference type="NCBI Taxonomy" id="2315479"/>
    <lineage>
        <taxon>Bacteria</taxon>
        <taxon>Pseudomonadati</taxon>
        <taxon>Pseudomonadota</taxon>
        <taxon>Gammaproteobacteria</taxon>
        <taxon>Cellvibrionales</taxon>
        <taxon>Porticoccaceae</taxon>
        <taxon>SAR92 clade</taxon>
    </lineage>
</organism>
<feature type="transmembrane region" description="Helical" evidence="1">
    <location>
        <begin position="421"/>
        <end position="440"/>
    </location>
</feature>
<dbReference type="EMBL" id="SHBO01000012">
    <property type="protein sequence ID" value="RZO07464.1"/>
    <property type="molecule type" value="Genomic_DNA"/>
</dbReference>
<keyword evidence="1" id="KW-0472">Membrane</keyword>
<keyword evidence="1" id="KW-0812">Transmembrane</keyword>
<dbReference type="PANTHER" id="PTHR40940:SF1">
    <property type="entry name" value="PROTEIN BATD"/>
    <property type="match status" value="1"/>
</dbReference>
<accession>A0A520LNP5</accession>
<dbReference type="PANTHER" id="PTHR40940">
    <property type="entry name" value="PROTEIN BATD-RELATED"/>
    <property type="match status" value="1"/>
</dbReference>
<reference evidence="2 3" key="1">
    <citation type="submission" date="2019-02" db="EMBL/GenBank/DDBJ databases">
        <title>Prokaryotic population dynamics and viral predation in marine succession experiment using metagenomics: the confinement effect.</title>
        <authorList>
            <person name="Haro-Moreno J.M."/>
            <person name="Rodriguez-Valera F."/>
            <person name="Lopez-Perez M."/>
        </authorList>
    </citation>
    <scope>NUCLEOTIDE SEQUENCE [LARGE SCALE GENOMIC DNA]</scope>
    <source>
        <strain evidence="2">MED-G169</strain>
    </source>
</reference>
<protein>
    <submittedName>
        <fullName evidence="2">Protein BatD</fullName>
    </submittedName>
</protein>